<gene>
    <name evidence="2" type="ORF">Salat_2942300</name>
</gene>
<feature type="compositionally biased region" description="Basic and acidic residues" evidence="1">
    <location>
        <begin position="95"/>
        <end position="108"/>
    </location>
</feature>
<organism evidence="2 3">
    <name type="scientific">Sesamum alatum</name>
    <dbReference type="NCBI Taxonomy" id="300844"/>
    <lineage>
        <taxon>Eukaryota</taxon>
        <taxon>Viridiplantae</taxon>
        <taxon>Streptophyta</taxon>
        <taxon>Embryophyta</taxon>
        <taxon>Tracheophyta</taxon>
        <taxon>Spermatophyta</taxon>
        <taxon>Magnoliopsida</taxon>
        <taxon>eudicotyledons</taxon>
        <taxon>Gunneridae</taxon>
        <taxon>Pentapetalae</taxon>
        <taxon>asterids</taxon>
        <taxon>lamiids</taxon>
        <taxon>Lamiales</taxon>
        <taxon>Pedaliaceae</taxon>
        <taxon>Sesamum</taxon>
    </lineage>
</organism>
<dbReference type="Proteomes" id="UP001293254">
    <property type="component" value="Unassembled WGS sequence"/>
</dbReference>
<evidence type="ECO:0000313" key="2">
    <source>
        <dbReference type="EMBL" id="KAK4412951.1"/>
    </source>
</evidence>
<proteinExistence type="predicted"/>
<dbReference type="EMBL" id="JACGWO010000013">
    <property type="protein sequence ID" value="KAK4412951.1"/>
    <property type="molecule type" value="Genomic_DNA"/>
</dbReference>
<reference evidence="2" key="1">
    <citation type="submission" date="2020-06" db="EMBL/GenBank/DDBJ databases">
        <authorList>
            <person name="Li T."/>
            <person name="Hu X."/>
            <person name="Zhang T."/>
            <person name="Song X."/>
            <person name="Zhang H."/>
            <person name="Dai N."/>
            <person name="Sheng W."/>
            <person name="Hou X."/>
            <person name="Wei L."/>
        </authorList>
    </citation>
    <scope>NUCLEOTIDE SEQUENCE</scope>
    <source>
        <strain evidence="2">3651</strain>
        <tissue evidence="2">Leaf</tissue>
    </source>
</reference>
<protein>
    <submittedName>
        <fullName evidence="2">Uncharacterized protein</fullName>
    </submittedName>
</protein>
<name>A0AAE1XK68_9LAMI</name>
<evidence type="ECO:0000313" key="3">
    <source>
        <dbReference type="Proteomes" id="UP001293254"/>
    </source>
</evidence>
<comment type="caution">
    <text evidence="2">The sequence shown here is derived from an EMBL/GenBank/DDBJ whole genome shotgun (WGS) entry which is preliminary data.</text>
</comment>
<accession>A0AAE1XK68</accession>
<sequence>MGHIYSGYNLQNIPDSHGQPTKQLYPPRPLWIYPPPPFHGGEAALLCRSFQPESLFPFYFYKHHLLGSIRLDGRPIGRARDTAFMPGLTNANETKVPRTSRDLERSSF</sequence>
<feature type="region of interest" description="Disordered" evidence="1">
    <location>
        <begin position="88"/>
        <end position="108"/>
    </location>
</feature>
<dbReference type="AlphaFoldDB" id="A0AAE1XK68"/>
<keyword evidence="3" id="KW-1185">Reference proteome</keyword>
<evidence type="ECO:0000256" key="1">
    <source>
        <dbReference type="SAM" id="MobiDB-lite"/>
    </source>
</evidence>
<reference evidence="2" key="2">
    <citation type="journal article" date="2024" name="Plant">
        <title>Genomic evolution and insights into agronomic trait innovations of Sesamum species.</title>
        <authorList>
            <person name="Miao H."/>
            <person name="Wang L."/>
            <person name="Qu L."/>
            <person name="Liu H."/>
            <person name="Sun Y."/>
            <person name="Le M."/>
            <person name="Wang Q."/>
            <person name="Wei S."/>
            <person name="Zheng Y."/>
            <person name="Lin W."/>
            <person name="Duan Y."/>
            <person name="Cao H."/>
            <person name="Xiong S."/>
            <person name="Wang X."/>
            <person name="Wei L."/>
            <person name="Li C."/>
            <person name="Ma Q."/>
            <person name="Ju M."/>
            <person name="Zhao R."/>
            <person name="Li G."/>
            <person name="Mu C."/>
            <person name="Tian Q."/>
            <person name="Mei H."/>
            <person name="Zhang T."/>
            <person name="Gao T."/>
            <person name="Zhang H."/>
        </authorList>
    </citation>
    <scope>NUCLEOTIDE SEQUENCE</scope>
    <source>
        <strain evidence="2">3651</strain>
    </source>
</reference>